<feature type="compositionally biased region" description="Polar residues" evidence="10">
    <location>
        <begin position="189"/>
        <end position="199"/>
    </location>
</feature>
<dbReference type="PRINTS" id="PR01265">
    <property type="entry name" value="LINKMODULE"/>
</dbReference>
<dbReference type="InterPro" id="IPR016187">
    <property type="entry name" value="CTDL_fold"/>
</dbReference>
<dbReference type="PANTHER" id="PTHR10225:SF2">
    <property type="entry name" value="LYMPHATIC VESSEL ENDOTHELIAL HYALURONIC ACID RECEPTOR 1"/>
    <property type="match status" value="1"/>
</dbReference>
<evidence type="ECO:0000259" key="12">
    <source>
        <dbReference type="PROSITE" id="PS50963"/>
    </source>
</evidence>
<evidence type="ECO:0000256" key="7">
    <source>
        <dbReference type="ARBA" id="ARBA00023170"/>
    </source>
</evidence>
<dbReference type="GO" id="GO:0005886">
    <property type="term" value="C:plasma membrane"/>
    <property type="evidence" value="ECO:0007669"/>
    <property type="project" value="TreeGrafter"/>
</dbReference>
<dbReference type="PROSITE" id="PS50963">
    <property type="entry name" value="LINK_2"/>
    <property type="match status" value="1"/>
</dbReference>
<accession>A0AA47NY54</accession>
<keyword evidence="5 11" id="KW-0472">Membrane</keyword>
<dbReference type="GO" id="GO:0007155">
    <property type="term" value="P:cell adhesion"/>
    <property type="evidence" value="ECO:0007669"/>
    <property type="project" value="InterPro"/>
</dbReference>
<feature type="disulfide bond" evidence="9">
    <location>
        <begin position="116"/>
        <end position="137"/>
    </location>
</feature>
<dbReference type="Proteomes" id="UP001174136">
    <property type="component" value="Unassembled WGS sequence"/>
</dbReference>
<dbReference type="Pfam" id="PF00193">
    <property type="entry name" value="Xlink"/>
    <property type="match status" value="1"/>
</dbReference>
<dbReference type="PROSITE" id="PS01241">
    <property type="entry name" value="LINK_1"/>
    <property type="match status" value="1"/>
</dbReference>
<keyword evidence="8" id="KW-0325">Glycoprotein</keyword>
<dbReference type="EMBL" id="JAOPHQ010004265">
    <property type="protein sequence ID" value="KAK0140227.1"/>
    <property type="molecule type" value="Genomic_DNA"/>
</dbReference>
<dbReference type="Gene3D" id="3.10.100.10">
    <property type="entry name" value="Mannose-Binding Protein A, subunit A"/>
    <property type="match status" value="1"/>
</dbReference>
<keyword evidence="2 11" id="KW-0812">Transmembrane</keyword>
<dbReference type="SMART" id="SM00445">
    <property type="entry name" value="LINK"/>
    <property type="match status" value="1"/>
</dbReference>
<dbReference type="InterPro" id="IPR000538">
    <property type="entry name" value="Link_dom"/>
</dbReference>
<dbReference type="AlphaFoldDB" id="A0AA47NY54"/>
<evidence type="ECO:0000256" key="3">
    <source>
        <dbReference type="ARBA" id="ARBA00022729"/>
    </source>
</evidence>
<dbReference type="PANTHER" id="PTHR10225">
    <property type="entry name" value="HYALURONAN RECEPTOR"/>
    <property type="match status" value="1"/>
</dbReference>
<feature type="domain" description="Link" evidence="12">
    <location>
        <begin position="66"/>
        <end position="161"/>
    </location>
</feature>
<dbReference type="GO" id="GO:0005540">
    <property type="term" value="F:hyaluronic acid binding"/>
    <property type="evidence" value="ECO:0007669"/>
    <property type="project" value="InterPro"/>
</dbReference>
<evidence type="ECO:0000256" key="10">
    <source>
        <dbReference type="SAM" id="MobiDB-lite"/>
    </source>
</evidence>
<organism evidence="13 14">
    <name type="scientific">Merluccius polli</name>
    <name type="common">Benguela hake</name>
    <name type="synonym">Merluccius cadenati</name>
    <dbReference type="NCBI Taxonomy" id="89951"/>
    <lineage>
        <taxon>Eukaryota</taxon>
        <taxon>Metazoa</taxon>
        <taxon>Chordata</taxon>
        <taxon>Craniata</taxon>
        <taxon>Vertebrata</taxon>
        <taxon>Euteleostomi</taxon>
        <taxon>Actinopterygii</taxon>
        <taxon>Neopterygii</taxon>
        <taxon>Teleostei</taxon>
        <taxon>Neoteleostei</taxon>
        <taxon>Acanthomorphata</taxon>
        <taxon>Zeiogadaria</taxon>
        <taxon>Gadariae</taxon>
        <taxon>Gadiformes</taxon>
        <taxon>Gadoidei</taxon>
        <taxon>Merlucciidae</taxon>
        <taxon>Merluccius</taxon>
    </lineage>
</organism>
<feature type="transmembrane region" description="Helical" evidence="11">
    <location>
        <begin position="252"/>
        <end position="273"/>
    </location>
</feature>
<dbReference type="SUPFAM" id="SSF56436">
    <property type="entry name" value="C-type lectin-like"/>
    <property type="match status" value="1"/>
</dbReference>
<keyword evidence="6 9" id="KW-1015">Disulfide bond</keyword>
<gene>
    <name evidence="13" type="primary">LYVE1</name>
    <name evidence="13" type="ORF">N1851_022835</name>
</gene>
<feature type="compositionally biased region" description="Polar residues" evidence="10">
    <location>
        <begin position="170"/>
        <end position="182"/>
    </location>
</feature>
<evidence type="ECO:0000256" key="1">
    <source>
        <dbReference type="ARBA" id="ARBA00004167"/>
    </source>
</evidence>
<comment type="caution">
    <text evidence="13">The sequence shown here is derived from an EMBL/GenBank/DDBJ whole genome shotgun (WGS) entry which is preliminary data.</text>
</comment>
<evidence type="ECO:0000313" key="13">
    <source>
        <dbReference type="EMBL" id="KAK0140227.1"/>
    </source>
</evidence>
<evidence type="ECO:0000256" key="2">
    <source>
        <dbReference type="ARBA" id="ARBA00022692"/>
    </source>
</evidence>
<keyword evidence="3" id="KW-0732">Signal</keyword>
<evidence type="ECO:0000313" key="14">
    <source>
        <dbReference type="Proteomes" id="UP001174136"/>
    </source>
</evidence>
<comment type="caution">
    <text evidence="9">Lacks conserved residue(s) required for the propagation of feature annotation.</text>
</comment>
<sequence length="299" mass="33298">MSSFLFPYSLANIKVHPPLESPLFNPLVQNPQPHWSSTLSMITILLLLPVTLAISSHIKASHRVAGVNQVSSVDDSHQLQYAFNASEAREVCGSLGLTIASKAQVQSALTQGFQTCRFGWIDEHFAIIPRVTPSPSCGRDKTGLVEWRTSVRKQFDVFCFNESHVGTQLKDMTSDSPLTANDYQEHSRSPSQQDTTLTSDPLPSTRPHRPSSSSWLSLALLHLPESRVEAQPQPALLLNSTPGIFKEPTKMLLIGITCTLLLAITAFLGYAQLNQSCFRNWDMRPQEEWTETENTCDEY</sequence>
<keyword evidence="4 11" id="KW-1133">Transmembrane helix</keyword>
<keyword evidence="7 13" id="KW-0675">Receptor</keyword>
<evidence type="ECO:0000256" key="6">
    <source>
        <dbReference type="ARBA" id="ARBA00023157"/>
    </source>
</evidence>
<feature type="region of interest" description="Disordered" evidence="10">
    <location>
        <begin position="170"/>
        <end position="211"/>
    </location>
</feature>
<keyword evidence="14" id="KW-1185">Reference proteome</keyword>
<proteinExistence type="predicted"/>
<evidence type="ECO:0000256" key="9">
    <source>
        <dbReference type="PROSITE-ProRule" id="PRU00323"/>
    </source>
</evidence>
<evidence type="ECO:0000256" key="5">
    <source>
        <dbReference type="ARBA" id="ARBA00023136"/>
    </source>
</evidence>
<name>A0AA47NY54_MERPO</name>
<reference evidence="13" key="1">
    <citation type="journal article" date="2023" name="Front. Mar. Sci.">
        <title>A new Merluccius polli reference genome to investigate the effects of global change in West African waters.</title>
        <authorList>
            <person name="Mateo J.L."/>
            <person name="Blanco-Fernandez C."/>
            <person name="Garcia-Vazquez E."/>
            <person name="Machado-Schiaffino G."/>
        </authorList>
    </citation>
    <scope>NUCLEOTIDE SEQUENCE</scope>
    <source>
        <strain evidence="13">C29</strain>
        <tissue evidence="13">Fin</tissue>
    </source>
</reference>
<feature type="compositionally biased region" description="Low complexity" evidence="10">
    <location>
        <begin position="201"/>
        <end position="211"/>
    </location>
</feature>
<dbReference type="InterPro" id="IPR016186">
    <property type="entry name" value="C-type_lectin-like/link_sf"/>
</dbReference>
<evidence type="ECO:0000256" key="11">
    <source>
        <dbReference type="SAM" id="Phobius"/>
    </source>
</evidence>
<protein>
    <submittedName>
        <fullName evidence="13">Lymphatic vessel endothelial hyaluronic acid receptor 1</fullName>
    </submittedName>
</protein>
<evidence type="ECO:0000256" key="4">
    <source>
        <dbReference type="ARBA" id="ARBA00022989"/>
    </source>
</evidence>
<evidence type="ECO:0000256" key="8">
    <source>
        <dbReference type="ARBA" id="ARBA00023180"/>
    </source>
</evidence>
<dbReference type="InterPro" id="IPR043210">
    <property type="entry name" value="CD44_antigen-like"/>
</dbReference>
<comment type="subcellular location">
    <subcellularLocation>
        <location evidence="1">Membrane</location>
        <topology evidence="1">Single-pass membrane protein</topology>
    </subcellularLocation>
</comment>
<dbReference type="GO" id="GO:0004888">
    <property type="term" value="F:transmembrane signaling receptor activity"/>
    <property type="evidence" value="ECO:0007669"/>
    <property type="project" value="TreeGrafter"/>
</dbReference>